<dbReference type="PANTHER" id="PTHR43685">
    <property type="entry name" value="GLYCOSYLTRANSFERASE"/>
    <property type="match status" value="1"/>
</dbReference>
<feature type="domain" description="Glycosyltransferase 2-like" evidence="4">
    <location>
        <begin position="7"/>
        <end position="170"/>
    </location>
</feature>
<dbReference type="GeneID" id="98307926"/>
<dbReference type="GO" id="GO:0016757">
    <property type="term" value="F:glycosyltransferase activity"/>
    <property type="evidence" value="ECO:0007669"/>
    <property type="project" value="UniProtKB-KW"/>
</dbReference>
<keyword evidence="3 5" id="KW-0808">Transferase</keyword>
<dbReference type="EMBL" id="AZFQ01000036">
    <property type="protein sequence ID" value="KRL98682.1"/>
    <property type="molecule type" value="Genomic_DNA"/>
</dbReference>
<evidence type="ECO:0000313" key="6">
    <source>
        <dbReference type="Proteomes" id="UP000051166"/>
    </source>
</evidence>
<dbReference type="InterPro" id="IPR050834">
    <property type="entry name" value="Glycosyltransf_2"/>
</dbReference>
<accession>A0A0R1V4G1</accession>
<dbReference type="OrthoDB" id="9815829at2"/>
<dbReference type="Gene3D" id="3.90.550.10">
    <property type="entry name" value="Spore Coat Polysaccharide Biosynthesis Protein SpsA, Chain A"/>
    <property type="match status" value="1"/>
</dbReference>
<evidence type="ECO:0000256" key="2">
    <source>
        <dbReference type="ARBA" id="ARBA00022676"/>
    </source>
</evidence>
<keyword evidence="2" id="KW-0328">Glycosyltransferase</keyword>
<dbReference type="SUPFAM" id="SSF53448">
    <property type="entry name" value="Nucleotide-diphospho-sugar transferases"/>
    <property type="match status" value="1"/>
</dbReference>
<dbReference type="Pfam" id="PF00535">
    <property type="entry name" value="Glycos_transf_2"/>
    <property type="match status" value="1"/>
</dbReference>
<dbReference type="InterPro" id="IPR029044">
    <property type="entry name" value="Nucleotide-diphossugar_trans"/>
</dbReference>
<proteinExistence type="inferred from homology"/>
<evidence type="ECO:0000259" key="4">
    <source>
        <dbReference type="Pfam" id="PF00535"/>
    </source>
</evidence>
<gene>
    <name evidence="5" type="ORF">FD50_GL000489</name>
</gene>
<organism evidence="5 6">
    <name type="scientific">Liquorilactobacillus satsumensis DSM 16230 = JCM 12392</name>
    <dbReference type="NCBI Taxonomy" id="1423801"/>
    <lineage>
        <taxon>Bacteria</taxon>
        <taxon>Bacillati</taxon>
        <taxon>Bacillota</taxon>
        <taxon>Bacilli</taxon>
        <taxon>Lactobacillales</taxon>
        <taxon>Lactobacillaceae</taxon>
        <taxon>Liquorilactobacillus</taxon>
    </lineage>
</organism>
<dbReference type="PANTHER" id="PTHR43685:SF5">
    <property type="entry name" value="GLYCOSYLTRANSFERASE EPSE-RELATED"/>
    <property type="match status" value="1"/>
</dbReference>
<dbReference type="AlphaFoldDB" id="A0A0R1V4G1"/>
<comment type="similarity">
    <text evidence="1">Belongs to the glycosyltransferase 2 family.</text>
</comment>
<protein>
    <submittedName>
        <fullName evidence="5">Glycosyltransferase</fullName>
    </submittedName>
</protein>
<evidence type="ECO:0000256" key="1">
    <source>
        <dbReference type="ARBA" id="ARBA00006739"/>
    </source>
</evidence>
<dbReference type="PATRIC" id="fig|1423801.4.peg.498"/>
<dbReference type="RefSeq" id="WP_056960652.1">
    <property type="nucleotide sequence ID" value="NZ_AZFQ01000036.1"/>
</dbReference>
<keyword evidence="6" id="KW-1185">Reference proteome</keyword>
<dbReference type="STRING" id="1423801.FD50_GL000489"/>
<evidence type="ECO:0000256" key="3">
    <source>
        <dbReference type="ARBA" id="ARBA00022679"/>
    </source>
</evidence>
<dbReference type="Proteomes" id="UP000051166">
    <property type="component" value="Unassembled WGS sequence"/>
</dbReference>
<reference evidence="5 6" key="1">
    <citation type="journal article" date="2015" name="Genome Announc.">
        <title>Expanding the biotechnology potential of lactobacilli through comparative genomics of 213 strains and associated genera.</title>
        <authorList>
            <person name="Sun Z."/>
            <person name="Harris H.M."/>
            <person name="McCann A."/>
            <person name="Guo C."/>
            <person name="Argimon S."/>
            <person name="Zhang W."/>
            <person name="Yang X."/>
            <person name="Jeffery I.B."/>
            <person name="Cooney J.C."/>
            <person name="Kagawa T.F."/>
            <person name="Liu W."/>
            <person name="Song Y."/>
            <person name="Salvetti E."/>
            <person name="Wrobel A."/>
            <person name="Rasinkangas P."/>
            <person name="Parkhill J."/>
            <person name="Rea M.C."/>
            <person name="O'Sullivan O."/>
            <person name="Ritari J."/>
            <person name="Douillard F.P."/>
            <person name="Paul Ross R."/>
            <person name="Yang R."/>
            <person name="Briner A.E."/>
            <person name="Felis G.E."/>
            <person name="de Vos W.M."/>
            <person name="Barrangou R."/>
            <person name="Klaenhammer T.R."/>
            <person name="Caufield P.W."/>
            <person name="Cui Y."/>
            <person name="Zhang H."/>
            <person name="O'Toole P.W."/>
        </authorList>
    </citation>
    <scope>NUCLEOTIDE SEQUENCE [LARGE SCALE GENOMIC DNA]</scope>
    <source>
        <strain evidence="5 6">DSM 16230</strain>
    </source>
</reference>
<sequence>MLYGEYSILLSVYGQEQPAFFRKALKSILEQTLLPRQVVLVEDGYLPERLMKVIDEFIAKAEFEITIVKLEKTYDLGQALDKGLKKCSCEIVARADSDDLNLFTRMEGQYKYLQAHQNVAVVGAYIQEFYEANGVIKKLEIRKVPLEAVAIGRFSKRRNPLNHMSVMFRKSVISKCGGYVKMLHFEDYFLWLRVLARGYQIVNLPKVMVLARTGKNFYTKRTGWKYFREEFNFQRKILAEHFIGPTIFLGNFFTRVIVRLCPPKIMKFVYKALRN</sequence>
<evidence type="ECO:0000313" key="5">
    <source>
        <dbReference type="EMBL" id="KRL98682.1"/>
    </source>
</evidence>
<comment type="caution">
    <text evidence="5">The sequence shown here is derived from an EMBL/GenBank/DDBJ whole genome shotgun (WGS) entry which is preliminary data.</text>
</comment>
<name>A0A0R1V4G1_9LACO</name>
<dbReference type="InterPro" id="IPR001173">
    <property type="entry name" value="Glyco_trans_2-like"/>
</dbReference>